<sequence length="321" mass="36588">MDNPAKLRMASARCLVCNEPISNSCHSPKKNPEFSICQEPQCRQFMEQCRSLPERLFNMKLAFHRQLIRDRKLAQAERERKIQARILQEENENDTLFQAALRKTSGLSEQNTYLMVVPTGRVGSVPAMPDRIQNYREHLQKVVEQAEVSDDKPEMVLDQNFSAAETDRAHQEMFLHRPQLKPISDNLCYLCKGACCSSGQDHAYLSPMVLRRFMEANPDLSGEEIVSMYVSRVAPEVIENSCINHTENGCSLPRYLRSDICNAYFCDPILNYHRECEKEETTKTVFAIQREYISAGTMDPDADNDVIVAAIVNSEGVEPFG</sequence>
<dbReference type="EMBL" id="JACHWZ010000009">
    <property type="protein sequence ID" value="MBB3061409.1"/>
    <property type="molecule type" value="Genomic_DNA"/>
</dbReference>
<dbReference type="Proteomes" id="UP000535937">
    <property type="component" value="Unassembled WGS sequence"/>
</dbReference>
<dbReference type="RefSeq" id="WP_183459759.1">
    <property type="nucleotide sequence ID" value="NZ_JACHWZ010000009.1"/>
</dbReference>
<protein>
    <submittedName>
        <fullName evidence="1">Uncharacterized protein</fullName>
    </submittedName>
</protein>
<proteinExistence type="predicted"/>
<comment type="caution">
    <text evidence="1">The sequence shown here is derived from an EMBL/GenBank/DDBJ whole genome shotgun (WGS) entry which is preliminary data.</text>
</comment>
<gene>
    <name evidence="1" type="ORF">FHS09_002242</name>
</gene>
<name>A0A7W4ZAJ7_9GAMM</name>
<evidence type="ECO:0000313" key="1">
    <source>
        <dbReference type="EMBL" id="MBB3061409.1"/>
    </source>
</evidence>
<accession>A0A7W4ZAJ7</accession>
<keyword evidence="2" id="KW-1185">Reference proteome</keyword>
<reference evidence="1 2" key="1">
    <citation type="submission" date="2020-08" db="EMBL/GenBank/DDBJ databases">
        <title>Genomic Encyclopedia of Type Strains, Phase III (KMG-III): the genomes of soil and plant-associated and newly described type strains.</title>
        <authorList>
            <person name="Whitman W."/>
        </authorList>
    </citation>
    <scope>NUCLEOTIDE SEQUENCE [LARGE SCALE GENOMIC DNA]</scope>
    <source>
        <strain evidence="1 2">CECT 8799</strain>
    </source>
</reference>
<dbReference type="AlphaFoldDB" id="A0A7W4ZAJ7"/>
<organism evidence="1 2">
    <name type="scientific">Microbulbifer rhizosphaerae</name>
    <dbReference type="NCBI Taxonomy" id="1562603"/>
    <lineage>
        <taxon>Bacteria</taxon>
        <taxon>Pseudomonadati</taxon>
        <taxon>Pseudomonadota</taxon>
        <taxon>Gammaproteobacteria</taxon>
        <taxon>Cellvibrionales</taxon>
        <taxon>Microbulbiferaceae</taxon>
        <taxon>Microbulbifer</taxon>
    </lineage>
</organism>
<evidence type="ECO:0000313" key="2">
    <source>
        <dbReference type="Proteomes" id="UP000535937"/>
    </source>
</evidence>